<feature type="domain" description="DYW" evidence="3">
    <location>
        <begin position="547"/>
        <end position="639"/>
    </location>
</feature>
<evidence type="ECO:0000259" key="3">
    <source>
        <dbReference type="Pfam" id="PF14432"/>
    </source>
</evidence>
<feature type="repeat" description="PPR" evidence="2">
    <location>
        <begin position="467"/>
        <end position="501"/>
    </location>
</feature>
<dbReference type="AlphaFoldDB" id="A0A7I8K6D2"/>
<dbReference type="SUPFAM" id="SSF48452">
    <property type="entry name" value="TPR-like"/>
    <property type="match status" value="1"/>
</dbReference>
<gene>
    <name evidence="4" type="ORF">SI8410_03003978</name>
</gene>
<feature type="repeat" description="PPR" evidence="2">
    <location>
        <begin position="328"/>
        <end position="362"/>
    </location>
</feature>
<dbReference type="InterPro" id="IPR032867">
    <property type="entry name" value="DYW_dom"/>
</dbReference>
<dbReference type="Pfam" id="PF20431">
    <property type="entry name" value="E_motif"/>
    <property type="match status" value="1"/>
</dbReference>
<dbReference type="Pfam" id="PF20430">
    <property type="entry name" value="Eplus_motif"/>
    <property type="match status" value="1"/>
</dbReference>
<reference evidence="4" key="1">
    <citation type="submission" date="2020-02" db="EMBL/GenBank/DDBJ databases">
        <authorList>
            <person name="Scholz U."/>
            <person name="Mascher M."/>
            <person name="Fiebig A."/>
        </authorList>
    </citation>
    <scope>NUCLEOTIDE SEQUENCE</scope>
</reference>
<dbReference type="InterPro" id="IPR046849">
    <property type="entry name" value="E2_motif"/>
</dbReference>
<dbReference type="EMBL" id="LR746266">
    <property type="protein sequence ID" value="CAA7393188.1"/>
    <property type="molecule type" value="Genomic_DNA"/>
</dbReference>
<accession>A0A7I8K6D2</accession>
<dbReference type="Pfam" id="PF14432">
    <property type="entry name" value="DYW_deaminase"/>
    <property type="match status" value="1"/>
</dbReference>
<dbReference type="InterPro" id="IPR046960">
    <property type="entry name" value="PPR_At4g14850-like_plant"/>
</dbReference>
<dbReference type="InterPro" id="IPR046848">
    <property type="entry name" value="E_motif"/>
</dbReference>
<dbReference type="FunFam" id="1.25.40.10:FF:000184">
    <property type="entry name" value="Pentatricopeptide repeat-containing protein, chloroplastic"/>
    <property type="match status" value="1"/>
</dbReference>
<dbReference type="InterPro" id="IPR002885">
    <property type="entry name" value="PPR_rpt"/>
</dbReference>
<keyword evidence="1" id="KW-0677">Repeat</keyword>
<evidence type="ECO:0000256" key="2">
    <source>
        <dbReference type="PROSITE-ProRule" id="PRU00708"/>
    </source>
</evidence>
<dbReference type="NCBIfam" id="TIGR00756">
    <property type="entry name" value="PPR"/>
    <property type="match status" value="3"/>
</dbReference>
<dbReference type="GO" id="GO:0008270">
    <property type="term" value="F:zinc ion binding"/>
    <property type="evidence" value="ECO:0007669"/>
    <property type="project" value="InterPro"/>
</dbReference>
<protein>
    <recommendedName>
        <fullName evidence="3">DYW domain-containing protein</fullName>
    </recommendedName>
</protein>
<keyword evidence="5" id="KW-1185">Reference proteome</keyword>
<evidence type="ECO:0000313" key="5">
    <source>
        <dbReference type="Proteomes" id="UP000663760"/>
    </source>
</evidence>
<sequence length="639" mass="69479">MVFANALLLPQPRPPAAAPPSAASDGDTYRRLPSRTAVLRNLDSCSSMAELRQRHSLLVRLGLSHDNHAAARLLRFCALHSSGDPAYALRLLLHLPSPDAFLFNTLLRSSSAATGDHLPIYELMLRSSVSPNDFTFPALLTSITAARSPIAGEQVHAHIFKLGFHHHRFSQNALITMYGSCGRASVARQLFDEMPHRDVVSWTAMAGGYAACAQLDDARVLFDQMPEKNSVSWNTMAAAYLRNGRLREALELVDGMAELDKFTAATVLAAAAEAGAGSRGRRIHARIVGAGVRVDAKLAAAIVDMYCKCGCLEEAMEVFHGLEEKQRGLSCWNAMIGGLAAHGRGAAAMELFQKMEEAAAVAPDRITFLGVLTACAHAGLVDEGRRLFARMQAYAVAPAMEHYGCLVDLYARSGMMAEAEEVIAGMVKAALPDAAVVGALAGACRTHGELELGERWGWRAVELEPHNAGRYVLVANLYARAGRWEAAARVRKLMGERGVEKEPGRSVVEAGGAAAVGEFVAGDTSHPNSGEIYAKVEEMMARIHREGYSPEMAEVLHEVAEEERERPLVYHSEKLAMAFGLINSAAGETIRVSKNLRICRDCHAAAKLISATYRREIILRDRLRFHHFKDGACSCNDFW</sequence>
<dbReference type="OrthoDB" id="185373at2759"/>
<proteinExistence type="predicted"/>
<dbReference type="PANTHER" id="PTHR47926">
    <property type="entry name" value="PENTATRICOPEPTIDE REPEAT-CONTAINING PROTEIN"/>
    <property type="match status" value="1"/>
</dbReference>
<dbReference type="Proteomes" id="UP000663760">
    <property type="component" value="Chromosome 3"/>
</dbReference>
<organism evidence="4 5">
    <name type="scientific">Spirodela intermedia</name>
    <name type="common">Intermediate duckweed</name>
    <dbReference type="NCBI Taxonomy" id="51605"/>
    <lineage>
        <taxon>Eukaryota</taxon>
        <taxon>Viridiplantae</taxon>
        <taxon>Streptophyta</taxon>
        <taxon>Embryophyta</taxon>
        <taxon>Tracheophyta</taxon>
        <taxon>Spermatophyta</taxon>
        <taxon>Magnoliopsida</taxon>
        <taxon>Liliopsida</taxon>
        <taxon>Araceae</taxon>
        <taxon>Lemnoideae</taxon>
        <taxon>Spirodela</taxon>
    </lineage>
</organism>
<evidence type="ECO:0000313" key="4">
    <source>
        <dbReference type="EMBL" id="CAA7393188.1"/>
    </source>
</evidence>
<name>A0A7I8K6D2_SPIIN</name>
<dbReference type="Pfam" id="PF01535">
    <property type="entry name" value="PPR"/>
    <property type="match status" value="5"/>
</dbReference>
<feature type="repeat" description="PPR" evidence="2">
    <location>
        <begin position="198"/>
        <end position="228"/>
    </location>
</feature>
<dbReference type="InterPro" id="IPR011990">
    <property type="entry name" value="TPR-like_helical_dom_sf"/>
</dbReference>
<feature type="repeat" description="PPR" evidence="2">
    <location>
        <begin position="229"/>
        <end position="259"/>
    </location>
</feature>
<dbReference type="PANTHER" id="PTHR47926:SF402">
    <property type="entry name" value="TETRATRICOPEPTIDE-LIKE HELICAL DOMAIN SUPERFAMILY, DYW DOMAIN-CONTAINING PROTEIN"/>
    <property type="match status" value="1"/>
</dbReference>
<evidence type="ECO:0000256" key="1">
    <source>
        <dbReference type="ARBA" id="ARBA00022737"/>
    </source>
</evidence>
<dbReference type="Pfam" id="PF13041">
    <property type="entry name" value="PPR_2"/>
    <property type="match status" value="1"/>
</dbReference>
<dbReference type="GO" id="GO:0003723">
    <property type="term" value="F:RNA binding"/>
    <property type="evidence" value="ECO:0007669"/>
    <property type="project" value="InterPro"/>
</dbReference>
<feature type="repeat" description="PPR" evidence="2">
    <location>
        <begin position="364"/>
        <end position="398"/>
    </location>
</feature>
<dbReference type="PROSITE" id="PS51375">
    <property type="entry name" value="PPR"/>
    <property type="match status" value="5"/>
</dbReference>
<dbReference type="Gene3D" id="1.25.40.10">
    <property type="entry name" value="Tetratricopeptide repeat domain"/>
    <property type="match status" value="3"/>
</dbReference>
<dbReference type="GO" id="GO:0009451">
    <property type="term" value="P:RNA modification"/>
    <property type="evidence" value="ECO:0007669"/>
    <property type="project" value="InterPro"/>
</dbReference>